<accession>A0A546XXT8</accession>
<feature type="transmembrane region" description="Helical" evidence="1">
    <location>
        <begin position="31"/>
        <end position="51"/>
    </location>
</feature>
<comment type="caution">
    <text evidence="2">The sequence shown here is derived from an EMBL/GenBank/DDBJ whole genome shotgun (WGS) entry which is preliminary data.</text>
</comment>
<evidence type="ECO:0000313" key="2">
    <source>
        <dbReference type="EMBL" id="TRB05553.1"/>
    </source>
</evidence>
<dbReference type="AlphaFoldDB" id="A0A546XXT8"/>
<sequence>MKINMTKREAMFLFLPLSALATTAVSWLAGVYSFSWFVGIFAIFVGGRVFIRNHVTITDRDEK</sequence>
<reference evidence="2 3" key="1">
    <citation type="journal article" date="2019" name="Appl. Microbiol. Biotechnol.">
        <title>Differential efficiency of wild type rhizogenic strains for rol gene transformation of plants.</title>
        <authorList>
            <person name="Desmet S."/>
            <person name="De Keyser E."/>
            <person name="Van Vaerenbergh J."/>
            <person name="Baeyen S."/>
            <person name="Van Huylenbroeck J."/>
            <person name="Geelen D."/>
            <person name="Dhooghe E."/>
        </authorList>
    </citation>
    <scope>NUCLEOTIDE SEQUENCE [LARGE SCALE GENOMIC DNA]</scope>
    <source>
        <strain evidence="2 3">MAFF210266</strain>
    </source>
</reference>
<dbReference type="Proteomes" id="UP000317023">
    <property type="component" value="Unassembled WGS sequence"/>
</dbReference>
<evidence type="ECO:0000313" key="3">
    <source>
        <dbReference type="Proteomes" id="UP000317023"/>
    </source>
</evidence>
<organism evidence="2 3">
    <name type="scientific">Agrobacterium tumefaciens</name>
    <dbReference type="NCBI Taxonomy" id="358"/>
    <lineage>
        <taxon>Bacteria</taxon>
        <taxon>Pseudomonadati</taxon>
        <taxon>Pseudomonadota</taxon>
        <taxon>Alphaproteobacteria</taxon>
        <taxon>Hyphomicrobiales</taxon>
        <taxon>Rhizobiaceae</taxon>
        <taxon>Rhizobium/Agrobacterium group</taxon>
        <taxon>Agrobacterium</taxon>
        <taxon>Agrobacterium tumefaciens complex</taxon>
    </lineage>
</organism>
<dbReference type="EMBL" id="SGOE01000004">
    <property type="protein sequence ID" value="TRB05553.1"/>
    <property type="molecule type" value="Genomic_DNA"/>
</dbReference>
<name>A0A546XXT8_AGRTU</name>
<evidence type="ECO:0000256" key="1">
    <source>
        <dbReference type="SAM" id="Phobius"/>
    </source>
</evidence>
<keyword evidence="1" id="KW-0472">Membrane</keyword>
<protein>
    <submittedName>
        <fullName evidence="2">Uncharacterized protein</fullName>
    </submittedName>
</protein>
<keyword evidence="1" id="KW-1133">Transmembrane helix</keyword>
<gene>
    <name evidence="2" type="ORF">EXN61_17255</name>
</gene>
<dbReference type="RefSeq" id="WP_142857998.1">
    <property type="nucleotide sequence ID" value="NZ_JAALYV010000014.1"/>
</dbReference>
<proteinExistence type="predicted"/>
<keyword evidence="1" id="KW-0812">Transmembrane</keyword>